<reference evidence="2 3" key="1">
    <citation type="submission" date="2014-04" db="EMBL/GenBank/DDBJ databases">
        <authorList>
            <consortium name="DOE Joint Genome Institute"/>
            <person name="Kuo A."/>
            <person name="Kohler A."/>
            <person name="Costa M.D."/>
            <person name="Nagy L.G."/>
            <person name="Floudas D."/>
            <person name="Copeland A."/>
            <person name="Barry K.W."/>
            <person name="Cichocki N."/>
            <person name="Veneault-Fourrey C."/>
            <person name="LaButti K."/>
            <person name="Lindquist E.A."/>
            <person name="Lipzen A."/>
            <person name="Lundell T."/>
            <person name="Morin E."/>
            <person name="Murat C."/>
            <person name="Sun H."/>
            <person name="Tunlid A."/>
            <person name="Henrissat B."/>
            <person name="Grigoriev I.V."/>
            <person name="Hibbett D.S."/>
            <person name="Martin F."/>
            <person name="Nordberg H.P."/>
            <person name="Cantor M.N."/>
            <person name="Hua S.X."/>
        </authorList>
    </citation>
    <scope>NUCLEOTIDE SEQUENCE [LARGE SCALE GENOMIC DNA]</scope>
    <source>
        <strain evidence="2 3">Marx 270</strain>
    </source>
</reference>
<accession>A0A0C3PKV8</accession>
<dbReference type="HOGENOM" id="CLU_821637_0_0_1"/>
<sequence>MSNDPATSPSPCIAPLKQKRTHNESMSLPEGGEGVKRMQKENQPLTQENGASTNKKLVKPMKQQCKAKQKANGDKAMEQFEWMQEKDHNWTDVDTTLLLEALLGSESTYFDTLIVNAKCAYKKIENAQHAGKDVGNLSGTILKKFYGLGWYELFNDRLGEHPGLTREEVFRSGSLSDAVEINSNDEDDSDFEVKIQANPLASCKFEKPTSRKPTSTMTPPASKGKVAVQKGITAPRHRHQTSHGGFSTEAAEFFSSNVEYLRSTMESEKERLILLQQKEAQEEKQHDLLMAKGIAEVRQAETDAKVRHAQEVMLMEGMPEEVKARACEVLLNYFSINQ</sequence>
<reference evidence="3" key="2">
    <citation type="submission" date="2015-01" db="EMBL/GenBank/DDBJ databases">
        <title>Evolutionary Origins and Diversification of the Mycorrhizal Mutualists.</title>
        <authorList>
            <consortium name="DOE Joint Genome Institute"/>
            <consortium name="Mycorrhizal Genomics Consortium"/>
            <person name="Kohler A."/>
            <person name="Kuo A."/>
            <person name="Nagy L.G."/>
            <person name="Floudas D."/>
            <person name="Copeland A."/>
            <person name="Barry K.W."/>
            <person name="Cichocki N."/>
            <person name="Veneault-Fourrey C."/>
            <person name="LaButti K."/>
            <person name="Lindquist E.A."/>
            <person name="Lipzen A."/>
            <person name="Lundell T."/>
            <person name="Morin E."/>
            <person name="Murat C."/>
            <person name="Riley R."/>
            <person name="Ohm R."/>
            <person name="Sun H."/>
            <person name="Tunlid A."/>
            <person name="Henrissat B."/>
            <person name="Grigoriev I.V."/>
            <person name="Hibbett D.S."/>
            <person name="Martin F."/>
        </authorList>
    </citation>
    <scope>NUCLEOTIDE SEQUENCE [LARGE SCALE GENOMIC DNA]</scope>
    <source>
        <strain evidence="3">Marx 270</strain>
    </source>
</reference>
<keyword evidence="3" id="KW-1185">Reference proteome</keyword>
<evidence type="ECO:0000313" key="3">
    <source>
        <dbReference type="Proteomes" id="UP000054217"/>
    </source>
</evidence>
<feature type="compositionally biased region" description="Polar residues" evidence="1">
    <location>
        <begin position="41"/>
        <end position="52"/>
    </location>
</feature>
<dbReference type="STRING" id="870435.A0A0C3PKV8"/>
<feature type="region of interest" description="Disordered" evidence="1">
    <location>
        <begin position="205"/>
        <end position="226"/>
    </location>
</feature>
<dbReference type="OrthoDB" id="2683482at2759"/>
<evidence type="ECO:0000313" key="2">
    <source>
        <dbReference type="EMBL" id="KIO08884.1"/>
    </source>
</evidence>
<dbReference type="InParanoid" id="A0A0C3PKV8"/>
<organism evidence="2 3">
    <name type="scientific">Pisolithus tinctorius Marx 270</name>
    <dbReference type="NCBI Taxonomy" id="870435"/>
    <lineage>
        <taxon>Eukaryota</taxon>
        <taxon>Fungi</taxon>
        <taxon>Dikarya</taxon>
        <taxon>Basidiomycota</taxon>
        <taxon>Agaricomycotina</taxon>
        <taxon>Agaricomycetes</taxon>
        <taxon>Agaricomycetidae</taxon>
        <taxon>Boletales</taxon>
        <taxon>Sclerodermatineae</taxon>
        <taxon>Pisolithaceae</taxon>
        <taxon>Pisolithus</taxon>
    </lineage>
</organism>
<protein>
    <recommendedName>
        <fullName evidence="4">No apical meristem-associated C-terminal domain-containing protein</fullName>
    </recommendedName>
</protein>
<feature type="region of interest" description="Disordered" evidence="1">
    <location>
        <begin position="1"/>
        <end position="52"/>
    </location>
</feature>
<name>A0A0C3PKV8_PISTI</name>
<proteinExistence type="predicted"/>
<feature type="compositionally biased region" description="Polar residues" evidence="1">
    <location>
        <begin position="1"/>
        <end position="10"/>
    </location>
</feature>
<evidence type="ECO:0000256" key="1">
    <source>
        <dbReference type="SAM" id="MobiDB-lite"/>
    </source>
</evidence>
<evidence type="ECO:0008006" key="4">
    <source>
        <dbReference type="Google" id="ProtNLM"/>
    </source>
</evidence>
<gene>
    <name evidence="2" type="ORF">M404DRAFT_22703</name>
</gene>
<dbReference type="Proteomes" id="UP000054217">
    <property type="component" value="Unassembled WGS sequence"/>
</dbReference>
<dbReference type="EMBL" id="KN831956">
    <property type="protein sequence ID" value="KIO08884.1"/>
    <property type="molecule type" value="Genomic_DNA"/>
</dbReference>
<dbReference type="AlphaFoldDB" id="A0A0C3PKV8"/>